<feature type="region of interest" description="Disordered" evidence="17">
    <location>
        <begin position="313"/>
        <end position="332"/>
    </location>
</feature>
<evidence type="ECO:0000256" key="16">
    <source>
        <dbReference type="ARBA" id="ARBA00078183"/>
    </source>
</evidence>
<evidence type="ECO:0000256" key="2">
    <source>
        <dbReference type="ARBA" id="ARBA00001946"/>
    </source>
</evidence>
<evidence type="ECO:0000259" key="18">
    <source>
        <dbReference type="PROSITE" id="PS51462"/>
    </source>
</evidence>
<dbReference type="InterPro" id="IPR044099">
    <property type="entry name" value="Dcp2_NUDIX"/>
</dbReference>
<dbReference type="InterPro" id="IPR015797">
    <property type="entry name" value="NUDIX_hydrolase-like_dom_sf"/>
</dbReference>
<organism evidence="20">
    <name type="scientific">Thrips palmi</name>
    <name type="common">Melon thrips</name>
    <dbReference type="NCBI Taxonomy" id="161013"/>
    <lineage>
        <taxon>Eukaryota</taxon>
        <taxon>Metazoa</taxon>
        <taxon>Ecdysozoa</taxon>
        <taxon>Arthropoda</taxon>
        <taxon>Hexapoda</taxon>
        <taxon>Insecta</taxon>
        <taxon>Pterygota</taxon>
        <taxon>Neoptera</taxon>
        <taxon>Paraneoptera</taxon>
        <taxon>Thysanoptera</taxon>
        <taxon>Terebrantia</taxon>
        <taxon>Thripoidea</taxon>
        <taxon>Thripidae</taxon>
        <taxon>Thrips</taxon>
    </lineage>
</organism>
<keyword evidence="11" id="KW-0464">Manganese</keyword>
<keyword evidence="12" id="KW-0539">Nucleus</keyword>
<dbReference type="Gene3D" id="3.90.79.10">
    <property type="entry name" value="Nucleoside Triphosphate Pyrophosphohydrolase"/>
    <property type="match status" value="1"/>
</dbReference>
<evidence type="ECO:0000256" key="13">
    <source>
        <dbReference type="ARBA" id="ARBA00047661"/>
    </source>
</evidence>
<evidence type="ECO:0000256" key="12">
    <source>
        <dbReference type="ARBA" id="ARBA00023242"/>
    </source>
</evidence>
<dbReference type="GeneID" id="117649674"/>
<dbReference type="InterPro" id="IPR000086">
    <property type="entry name" value="NUDIX_hydrolase_dom"/>
</dbReference>
<dbReference type="PANTHER" id="PTHR23114">
    <property type="entry name" value="M7GPPPN-MRNA HYDROLASE"/>
    <property type="match status" value="1"/>
</dbReference>
<dbReference type="CDD" id="cd03672">
    <property type="entry name" value="NUDIX_Dcp2p_Nudt20"/>
    <property type="match status" value="1"/>
</dbReference>
<dbReference type="PANTHER" id="PTHR23114:SF17">
    <property type="entry name" value="M7GPPPN-MRNA HYDROLASE"/>
    <property type="match status" value="1"/>
</dbReference>
<dbReference type="Gene3D" id="1.10.10.1050">
    <property type="entry name" value="Dcp2, box A domain"/>
    <property type="match status" value="1"/>
</dbReference>
<evidence type="ECO:0000256" key="8">
    <source>
        <dbReference type="ARBA" id="ARBA00022723"/>
    </source>
</evidence>
<dbReference type="FunFam" id="1.10.10.1050:FF:000001">
    <property type="entry name" value="M7GpppN-mRNA hydrolase isoform 2"/>
    <property type="match status" value="1"/>
</dbReference>
<keyword evidence="8" id="KW-0479">Metal-binding</keyword>
<evidence type="ECO:0000256" key="17">
    <source>
        <dbReference type="SAM" id="MobiDB-lite"/>
    </source>
</evidence>
<evidence type="ECO:0000256" key="3">
    <source>
        <dbReference type="ARBA" id="ARBA00004123"/>
    </source>
</evidence>
<feature type="domain" description="Nudix hydrolase" evidence="18">
    <location>
        <begin position="100"/>
        <end position="228"/>
    </location>
</feature>
<keyword evidence="10" id="KW-0694">RNA-binding</keyword>
<dbReference type="InParanoid" id="A0A6P8ZTE9"/>
<name>A0A6P8ZTE9_THRPL</name>
<evidence type="ECO:0000256" key="1">
    <source>
        <dbReference type="ARBA" id="ARBA00001936"/>
    </source>
</evidence>
<evidence type="ECO:0000256" key="5">
    <source>
        <dbReference type="ARBA" id="ARBA00005279"/>
    </source>
</evidence>
<feature type="region of interest" description="Disordered" evidence="17">
    <location>
        <begin position="252"/>
        <end position="271"/>
    </location>
</feature>
<dbReference type="InterPro" id="IPR020084">
    <property type="entry name" value="NUDIX_hydrolase_CS"/>
</dbReference>
<evidence type="ECO:0000256" key="6">
    <source>
        <dbReference type="ARBA" id="ARBA00022490"/>
    </source>
</evidence>
<dbReference type="GO" id="GO:0030145">
    <property type="term" value="F:manganese ion binding"/>
    <property type="evidence" value="ECO:0007669"/>
    <property type="project" value="InterPro"/>
</dbReference>
<accession>A0A6P8ZTE9</accession>
<evidence type="ECO:0000256" key="4">
    <source>
        <dbReference type="ARBA" id="ARBA00004201"/>
    </source>
</evidence>
<gene>
    <name evidence="20" type="primary">LOC117649674</name>
</gene>
<dbReference type="PROSITE" id="PS51462">
    <property type="entry name" value="NUDIX"/>
    <property type="match status" value="1"/>
</dbReference>
<proteinExistence type="inferred from homology"/>
<comment type="cofactor">
    <cofactor evidence="1">
        <name>Mn(2+)</name>
        <dbReference type="ChEBI" id="CHEBI:29035"/>
    </cofactor>
</comment>
<evidence type="ECO:0000313" key="20">
    <source>
        <dbReference type="RefSeq" id="XP_034248522.1"/>
    </source>
</evidence>
<dbReference type="Proteomes" id="UP000515158">
    <property type="component" value="Unplaced"/>
</dbReference>
<evidence type="ECO:0000256" key="9">
    <source>
        <dbReference type="ARBA" id="ARBA00022801"/>
    </source>
</evidence>
<dbReference type="InterPro" id="IPR007722">
    <property type="entry name" value="DCP2_BoxA"/>
</dbReference>
<keyword evidence="9 20" id="KW-0378">Hydrolase</keyword>
<dbReference type="FunFam" id="3.90.79.10:FF:000003">
    <property type="entry name" value="M7GpppN-mRNA hydrolase isoform 2"/>
    <property type="match status" value="1"/>
</dbReference>
<keyword evidence="19" id="KW-1185">Reference proteome</keyword>
<comment type="subcellular location">
    <subcellularLocation>
        <location evidence="4">Cytoplasm</location>
        <location evidence="4">P-body</location>
    </subcellularLocation>
    <subcellularLocation>
        <location evidence="3">Nucleus</location>
    </subcellularLocation>
</comment>
<dbReference type="CTD" id="167227"/>
<evidence type="ECO:0000256" key="15">
    <source>
        <dbReference type="ARBA" id="ARBA00068566"/>
    </source>
</evidence>
<dbReference type="GO" id="GO:0003723">
    <property type="term" value="F:RNA binding"/>
    <property type="evidence" value="ECO:0007669"/>
    <property type="project" value="UniProtKB-KW"/>
</dbReference>
<evidence type="ECO:0000256" key="11">
    <source>
        <dbReference type="ARBA" id="ARBA00023211"/>
    </source>
</evidence>
<feature type="region of interest" description="Disordered" evidence="17">
    <location>
        <begin position="213"/>
        <end position="235"/>
    </location>
</feature>
<dbReference type="SMART" id="SM01125">
    <property type="entry name" value="DCP2"/>
    <property type="match status" value="1"/>
</dbReference>
<dbReference type="GO" id="GO:0140933">
    <property type="term" value="F:5'-(N(7)-methylguanosine 5'-triphospho)-[mRNA] hydrolase activity"/>
    <property type="evidence" value="ECO:0007669"/>
    <property type="project" value="UniProtKB-EC"/>
</dbReference>
<comment type="similarity">
    <text evidence="5">Belongs to the Nudix hydrolase family. DCP2 subfamily.</text>
</comment>
<dbReference type="GO" id="GO:0000932">
    <property type="term" value="C:P-body"/>
    <property type="evidence" value="ECO:0007669"/>
    <property type="project" value="UniProtKB-SubCell"/>
</dbReference>
<dbReference type="GO" id="GO:0000290">
    <property type="term" value="P:deadenylation-dependent decapping of nuclear-transcribed mRNA"/>
    <property type="evidence" value="ECO:0007669"/>
    <property type="project" value="InterPro"/>
</dbReference>
<comment type="cofactor">
    <cofactor evidence="2">
        <name>Mg(2+)</name>
        <dbReference type="ChEBI" id="CHEBI:18420"/>
    </cofactor>
</comment>
<evidence type="ECO:0000256" key="10">
    <source>
        <dbReference type="ARBA" id="ARBA00022884"/>
    </source>
</evidence>
<evidence type="ECO:0000313" key="19">
    <source>
        <dbReference type="Proteomes" id="UP000515158"/>
    </source>
</evidence>
<dbReference type="GO" id="GO:0005634">
    <property type="term" value="C:nucleus"/>
    <property type="evidence" value="ECO:0007669"/>
    <property type="project" value="UniProtKB-SubCell"/>
</dbReference>
<dbReference type="OrthoDB" id="18996at2759"/>
<dbReference type="RefSeq" id="XP_034248522.1">
    <property type="nucleotide sequence ID" value="XM_034392631.1"/>
</dbReference>
<protein>
    <recommendedName>
        <fullName evidence="15">m7GpppN-mRNA hydrolase</fullName>
    </recommendedName>
    <alternativeName>
        <fullName evidence="16">mRNA-decapping enzyme 2</fullName>
    </alternativeName>
</protein>
<dbReference type="SUPFAM" id="SSF55811">
    <property type="entry name" value="Nudix"/>
    <property type="match status" value="1"/>
</dbReference>
<comment type="catalytic activity">
    <reaction evidence="13">
        <text>a 5'-end (N(7)-methyl 5'-triphosphoguanosine)-ribonucleoside in mRNA + H2O = N(7)-methyl-GDP + a 5'-end phospho-ribonucleoside in mRNA + 2 H(+)</text>
        <dbReference type="Rhea" id="RHEA:67484"/>
        <dbReference type="Rhea" id="RHEA-COMP:15692"/>
        <dbReference type="Rhea" id="RHEA-COMP:17167"/>
        <dbReference type="ChEBI" id="CHEBI:15377"/>
        <dbReference type="ChEBI" id="CHEBI:15378"/>
        <dbReference type="ChEBI" id="CHEBI:63714"/>
        <dbReference type="ChEBI" id="CHEBI:138282"/>
        <dbReference type="ChEBI" id="CHEBI:156461"/>
        <dbReference type="EC" id="3.6.1.62"/>
    </reaction>
    <physiologicalReaction direction="left-to-right" evidence="13">
        <dbReference type="Rhea" id="RHEA:67485"/>
    </physiologicalReaction>
</comment>
<dbReference type="GO" id="GO:0000184">
    <property type="term" value="P:nuclear-transcribed mRNA catabolic process, nonsense-mediated decay"/>
    <property type="evidence" value="ECO:0007669"/>
    <property type="project" value="InterPro"/>
</dbReference>
<dbReference type="Pfam" id="PF00293">
    <property type="entry name" value="NUDIX"/>
    <property type="match status" value="1"/>
</dbReference>
<dbReference type="SUPFAM" id="SSF140586">
    <property type="entry name" value="Dcp2 domain-like"/>
    <property type="match status" value="1"/>
</dbReference>
<keyword evidence="6" id="KW-0963">Cytoplasm</keyword>
<reference evidence="20" key="1">
    <citation type="submission" date="2025-08" db="UniProtKB">
        <authorList>
            <consortium name="RefSeq"/>
        </authorList>
    </citation>
    <scope>IDENTIFICATION</scope>
    <source>
        <tissue evidence="20">Total insect</tissue>
    </source>
</reference>
<evidence type="ECO:0000256" key="7">
    <source>
        <dbReference type="ARBA" id="ARBA00022553"/>
    </source>
</evidence>
<comment type="function">
    <text evidence="14">Decapping metalloenzyme that catalyzes the cleavage of the cap structure on mRNAs. Removes the 7-methyl guanine cap structure from mRNA molecules, yielding a 5'-phosphorylated mRNA fragment and 7m-GDP. Necessary for the degradation of mRNAs, both in normal mRNA turnover and in nonsense-mediated mRNA decay. Plays a role in replication-dependent histone mRNA degradation. Has higher activity towards mRNAs that lack a poly(A) tail. Has no activity towards a cap structure lacking an RNA moiety. The presence of a N(6)-methyladenosine methylation at the second transcribed position of mRNAs (N(6),2'-O-dimethyladenosine cap; m6A(m)) provides resistance to DCP2-mediated decapping. Blocks autophagy in nutrient-rich conditions by repressing the expression of ATG-related genes through degradation of their transcripts.</text>
</comment>
<evidence type="ECO:0000256" key="14">
    <source>
        <dbReference type="ARBA" id="ARBA00060003"/>
    </source>
</evidence>
<keyword evidence="7" id="KW-0597">Phosphoprotein</keyword>
<feature type="region of interest" description="Disordered" evidence="17">
    <location>
        <begin position="354"/>
        <end position="378"/>
    </location>
</feature>
<dbReference type="KEGG" id="tpal:117649674"/>
<sequence>MASKMDTKNEERIPVDILYDLISRFIINIPADERKNMVRICFQIEIAHWFYLDFYCTENPQLKTCTMKEFTILILKYIPDMQHHLKNVDSILTEWREYKRAVPTYGAIVLDEDLTHVLLVQSYFAKSSWGFPKGKVNEEEPPARCAVREVFEETGFDISNLIEENSFIEITWNDQATRLYLIPGVDRKTVFRPRTRMEIKAVEWFPLADLPDRKKSNTKDATTPKPKKGPSNPNNFFMVLPFVKKIRAWVNQRQPRRQRHKSVTDADMLGRQHHTSAFENGDTQPKVMTQQQMYTSVLQDEVQEFKLMRQLRVNTPQSAPPRPQGLSRRDRSSIKRQLFTGDEEKNGLVARVQQNGGKNSNSRQNGSTSKQPQPFSARSWTNFKFDRAAIYASLPALRPVIVN</sequence>
<dbReference type="PROSITE" id="PS00893">
    <property type="entry name" value="NUDIX_BOX"/>
    <property type="match status" value="1"/>
</dbReference>
<dbReference type="InterPro" id="IPR036189">
    <property type="entry name" value="DCP2_BoxA_sf"/>
</dbReference>
<dbReference type="AlphaFoldDB" id="A0A6P8ZTE9"/>
<dbReference type="Pfam" id="PF05026">
    <property type="entry name" value="DCP2"/>
    <property type="match status" value="1"/>
</dbReference>